<gene>
    <name evidence="1" type="ORF">SHERM_07577</name>
</gene>
<evidence type="ECO:0000313" key="2">
    <source>
        <dbReference type="Proteomes" id="UP001153555"/>
    </source>
</evidence>
<feature type="non-terminal residue" evidence="1">
    <location>
        <position position="1"/>
    </location>
</feature>
<feature type="non-terminal residue" evidence="1">
    <location>
        <position position="178"/>
    </location>
</feature>
<organism evidence="1 2">
    <name type="scientific">Striga hermonthica</name>
    <name type="common">Purple witchweed</name>
    <name type="synonym">Buchnera hermonthica</name>
    <dbReference type="NCBI Taxonomy" id="68872"/>
    <lineage>
        <taxon>Eukaryota</taxon>
        <taxon>Viridiplantae</taxon>
        <taxon>Streptophyta</taxon>
        <taxon>Embryophyta</taxon>
        <taxon>Tracheophyta</taxon>
        <taxon>Spermatophyta</taxon>
        <taxon>Magnoliopsida</taxon>
        <taxon>eudicotyledons</taxon>
        <taxon>Gunneridae</taxon>
        <taxon>Pentapetalae</taxon>
        <taxon>asterids</taxon>
        <taxon>lamiids</taxon>
        <taxon>Lamiales</taxon>
        <taxon>Orobanchaceae</taxon>
        <taxon>Buchnereae</taxon>
        <taxon>Striga</taxon>
    </lineage>
</organism>
<reference evidence="1" key="1">
    <citation type="submission" date="2019-12" db="EMBL/GenBank/DDBJ databases">
        <authorList>
            <person name="Scholes J."/>
        </authorList>
    </citation>
    <scope>NUCLEOTIDE SEQUENCE</scope>
</reference>
<sequence length="178" mass="20919">FSELSTPTTRSYTRSAHVSEVAVATTLYTNISSTRVLCTWVKYSPFDPPNVTLTIPLETLTFDLIQVNLPKHCPLEQGARPSGCSQPLFNLLCNLQVVFCKFFKVSNWNFRLLYDFDNVFHKFFISFFIFLSKFHQNTPLFIFFQFNHQLSKFAIKYTSFRHRRKHTLKSKNKNDKLK</sequence>
<dbReference type="EMBL" id="CACSLK010034598">
    <property type="protein sequence ID" value="CAA0841701.1"/>
    <property type="molecule type" value="Genomic_DNA"/>
</dbReference>
<dbReference type="Proteomes" id="UP001153555">
    <property type="component" value="Unassembled WGS sequence"/>
</dbReference>
<dbReference type="AlphaFoldDB" id="A0A9N7NZV4"/>
<proteinExistence type="predicted"/>
<evidence type="ECO:0000313" key="1">
    <source>
        <dbReference type="EMBL" id="CAA0841701.1"/>
    </source>
</evidence>
<accession>A0A9N7NZV4</accession>
<keyword evidence="2" id="KW-1185">Reference proteome</keyword>
<protein>
    <submittedName>
        <fullName evidence="1">Uncharacterized protein</fullName>
    </submittedName>
</protein>
<comment type="caution">
    <text evidence="1">The sequence shown here is derived from an EMBL/GenBank/DDBJ whole genome shotgun (WGS) entry which is preliminary data.</text>
</comment>
<name>A0A9N7NZV4_STRHE</name>